<sequence>MQHFTAMNDAQSRLVDLMICIVCNQTMKAEKIWPDDGGGDLLQYRCKGCLRIEVVRLSHRAVSSP</sequence>
<accession>A0A0R3M4L5</accession>
<evidence type="ECO:0000313" key="2">
    <source>
        <dbReference type="Proteomes" id="UP000050863"/>
    </source>
</evidence>
<organism evidence="1 2">
    <name type="scientific">Bradyrhizobium jicamae</name>
    <dbReference type="NCBI Taxonomy" id="280332"/>
    <lineage>
        <taxon>Bacteria</taxon>
        <taxon>Pseudomonadati</taxon>
        <taxon>Pseudomonadota</taxon>
        <taxon>Alphaproteobacteria</taxon>
        <taxon>Hyphomicrobiales</taxon>
        <taxon>Nitrobacteraceae</taxon>
        <taxon>Bradyrhizobium</taxon>
    </lineage>
</organism>
<name>A0A0R3M4L5_9BRAD</name>
<keyword evidence="2" id="KW-1185">Reference proteome</keyword>
<proteinExistence type="predicted"/>
<protein>
    <submittedName>
        <fullName evidence="1">Uncharacterized protein</fullName>
    </submittedName>
</protein>
<dbReference type="EMBL" id="LLXZ01000010">
    <property type="protein sequence ID" value="KRR14859.1"/>
    <property type="molecule type" value="Genomic_DNA"/>
</dbReference>
<reference evidence="1 2" key="1">
    <citation type="submission" date="2014-03" db="EMBL/GenBank/DDBJ databases">
        <title>Bradyrhizobium valentinum sp. nov., isolated from effective nodules of Lupinus mariae-josephae, a lupine endemic of basic-lime soils in Eastern Spain.</title>
        <authorList>
            <person name="Duran D."/>
            <person name="Rey L."/>
            <person name="Navarro A."/>
            <person name="Busquets A."/>
            <person name="Imperial J."/>
            <person name="Ruiz-Argueso T."/>
        </authorList>
    </citation>
    <scope>NUCLEOTIDE SEQUENCE [LARGE SCALE GENOMIC DNA]</scope>
    <source>
        <strain evidence="1 2">PAC68</strain>
    </source>
</reference>
<dbReference type="Proteomes" id="UP000050863">
    <property type="component" value="Unassembled WGS sequence"/>
</dbReference>
<evidence type="ECO:0000313" key="1">
    <source>
        <dbReference type="EMBL" id="KRR14859.1"/>
    </source>
</evidence>
<gene>
    <name evidence="1" type="ORF">CQ12_28775</name>
</gene>
<comment type="caution">
    <text evidence="1">The sequence shown here is derived from an EMBL/GenBank/DDBJ whole genome shotgun (WGS) entry which is preliminary data.</text>
</comment>
<dbReference type="AlphaFoldDB" id="A0A0R3M4L5"/>